<feature type="signal peptide" evidence="4">
    <location>
        <begin position="1"/>
        <end position="39"/>
    </location>
</feature>
<evidence type="ECO:0000256" key="1">
    <source>
        <dbReference type="ARBA" id="ARBA00022737"/>
    </source>
</evidence>
<accession>A0A6I6A7P5</accession>
<evidence type="ECO:0000256" key="2">
    <source>
        <dbReference type="ARBA" id="ARBA00022803"/>
    </source>
</evidence>
<keyword evidence="6" id="KW-1185">Reference proteome</keyword>
<dbReference type="Pfam" id="PF13414">
    <property type="entry name" value="TPR_11"/>
    <property type="match status" value="1"/>
</dbReference>
<dbReference type="InterPro" id="IPR013105">
    <property type="entry name" value="TPR_2"/>
</dbReference>
<reference evidence="5 6" key="1">
    <citation type="submission" date="2019-09" db="EMBL/GenBank/DDBJ databases">
        <title>Gimesia benthica sp. nov., a novel bacterium isolated from deep-sea water of the Northwest Indian Ocean.</title>
        <authorList>
            <person name="Dai X."/>
        </authorList>
    </citation>
    <scope>NUCLEOTIDE SEQUENCE [LARGE SCALE GENOMIC DNA]</scope>
    <source>
        <strain evidence="5 6">E7</strain>
    </source>
</reference>
<dbReference type="Pfam" id="PF00515">
    <property type="entry name" value="TPR_1"/>
    <property type="match status" value="1"/>
</dbReference>
<feature type="repeat" description="TPR" evidence="3">
    <location>
        <begin position="196"/>
        <end position="229"/>
    </location>
</feature>
<dbReference type="InterPro" id="IPR011990">
    <property type="entry name" value="TPR-like_helical_dom_sf"/>
</dbReference>
<keyword evidence="2 3" id="KW-0802">TPR repeat</keyword>
<keyword evidence="4" id="KW-0732">Signal</keyword>
<keyword evidence="1" id="KW-0677">Repeat</keyword>
<dbReference type="PANTHER" id="PTHR44858">
    <property type="entry name" value="TETRATRICOPEPTIDE REPEAT PROTEIN 6"/>
    <property type="match status" value="1"/>
</dbReference>
<organism evidence="5 6">
    <name type="scientific">Gimesia benthica</name>
    <dbReference type="NCBI Taxonomy" id="2608982"/>
    <lineage>
        <taxon>Bacteria</taxon>
        <taxon>Pseudomonadati</taxon>
        <taxon>Planctomycetota</taxon>
        <taxon>Planctomycetia</taxon>
        <taxon>Planctomycetales</taxon>
        <taxon>Planctomycetaceae</taxon>
        <taxon>Gimesia</taxon>
    </lineage>
</organism>
<evidence type="ECO:0000313" key="5">
    <source>
        <dbReference type="EMBL" id="QGQ22008.1"/>
    </source>
</evidence>
<sequence>MKQRRSLIREMRLGMNHDLSSTKILQLVLCLLTSSVSMAASALNAADPPRVAFHGIVVGETTETELLNNKQWGQGQLFQPALGSNKEKVLDYKLGIWKKVLVTISEDQIVKTIDVTPPDRARADDLVKVLKLGKMIPVESIDQSLIPNPLAGLNIFQDYQVFRCENASGVLIFTEKVDQKLYAKQMRFYLTPLEHAKQHIAKGQTYMKQEEYGKAVSHFSESIRLNPNNLYAYTLRGMAHTELIKKHEGTFNKINKLLEAEPDNPDYYNRRGVVYSKLGEYDDAAQDFTTAIRLAPKEAKGYFNRAYMMFHKQEYDKAIVDFDKAIQLDPQYASAYYGRGYAYFRKGLSKAAQEDRSRAIQLDSKIAKLTYKSTIID</sequence>
<dbReference type="RefSeq" id="WP_155363099.1">
    <property type="nucleotide sequence ID" value="NZ_CP043930.1"/>
</dbReference>
<dbReference type="InterPro" id="IPR019734">
    <property type="entry name" value="TPR_rpt"/>
</dbReference>
<feature type="repeat" description="TPR" evidence="3">
    <location>
        <begin position="299"/>
        <end position="332"/>
    </location>
</feature>
<dbReference type="SMART" id="SM00028">
    <property type="entry name" value="TPR"/>
    <property type="match status" value="4"/>
</dbReference>
<proteinExistence type="predicted"/>
<protein>
    <submittedName>
        <fullName evidence="5">Tetratricopeptide repeat protein</fullName>
    </submittedName>
</protein>
<dbReference type="SUPFAM" id="SSF48452">
    <property type="entry name" value="TPR-like"/>
    <property type="match status" value="1"/>
</dbReference>
<dbReference type="AlphaFoldDB" id="A0A6I6A7P5"/>
<dbReference type="PROSITE" id="PS50293">
    <property type="entry name" value="TPR_REGION"/>
    <property type="match status" value="3"/>
</dbReference>
<dbReference type="PANTHER" id="PTHR44858:SF1">
    <property type="entry name" value="UDP-N-ACETYLGLUCOSAMINE--PEPTIDE N-ACETYLGLUCOSAMINYLTRANSFERASE SPINDLY-RELATED"/>
    <property type="match status" value="1"/>
</dbReference>
<dbReference type="Pfam" id="PF07719">
    <property type="entry name" value="TPR_2"/>
    <property type="match status" value="1"/>
</dbReference>
<feature type="chain" id="PRO_5026319969" evidence="4">
    <location>
        <begin position="40"/>
        <end position="377"/>
    </location>
</feature>
<dbReference type="PROSITE" id="PS50005">
    <property type="entry name" value="TPR"/>
    <property type="match status" value="4"/>
</dbReference>
<dbReference type="EMBL" id="CP043930">
    <property type="protein sequence ID" value="QGQ22008.1"/>
    <property type="molecule type" value="Genomic_DNA"/>
</dbReference>
<feature type="repeat" description="TPR" evidence="3">
    <location>
        <begin position="265"/>
        <end position="298"/>
    </location>
</feature>
<dbReference type="KEGG" id="gim:F1728_04565"/>
<name>A0A6I6A7P5_9PLAN</name>
<dbReference type="Gene3D" id="1.25.40.10">
    <property type="entry name" value="Tetratricopeptide repeat domain"/>
    <property type="match status" value="2"/>
</dbReference>
<evidence type="ECO:0000256" key="4">
    <source>
        <dbReference type="SAM" id="SignalP"/>
    </source>
</evidence>
<gene>
    <name evidence="5" type="ORF">F1728_04565</name>
</gene>
<evidence type="ECO:0000256" key="3">
    <source>
        <dbReference type="PROSITE-ProRule" id="PRU00339"/>
    </source>
</evidence>
<feature type="repeat" description="TPR" evidence="3">
    <location>
        <begin position="333"/>
        <end position="366"/>
    </location>
</feature>
<dbReference type="Proteomes" id="UP000427281">
    <property type="component" value="Chromosome"/>
</dbReference>
<evidence type="ECO:0000313" key="6">
    <source>
        <dbReference type="Proteomes" id="UP000427281"/>
    </source>
</evidence>
<dbReference type="InterPro" id="IPR050498">
    <property type="entry name" value="Ycf3"/>
</dbReference>